<proteinExistence type="predicted"/>
<evidence type="ECO:0000259" key="2">
    <source>
        <dbReference type="PROSITE" id="PS50097"/>
    </source>
</evidence>
<dbReference type="EMBL" id="HBIU01008666">
    <property type="protein sequence ID" value="CAE0624829.1"/>
    <property type="molecule type" value="Transcribed_RNA"/>
</dbReference>
<accession>A0A7S3UTM2</accession>
<dbReference type="PROSITE" id="PS50097">
    <property type="entry name" value="BTB"/>
    <property type="match status" value="1"/>
</dbReference>
<sequence length="355" mass="39819">MSKSGGRRALSSPSIAKAVAAIESSAQKLRESGFEPVLLGQKCVCIPKKEGEWEDTLEELEEEHLDSQVRLNLVNDPVLADMVLVVHPCDGAIQSNPQIFYAHAAFLNNERAAFFQALLSSPDYRENATRVLHLNLPCSDRNVVVLLLNYCYTGKLPVAALTPQTVLKVWANVEYLGMGALRPLLVGYMGRHAQDIFNAEQPRAERSLTEHSDEEDEGGKGGGGQHLALCLTFDLLRSVLDHVATTPGRRRLSAMEQLELFDHAARIGGWRTEDLVQDFRRWLEETNPTPMRLEDFSFSDYEIIKKQASPQSNFTAKLFQTKKGLLGIFFLLYKKKSISRTGVRARIFSVQKMAW</sequence>
<dbReference type="AlphaFoldDB" id="A0A7S3UTM2"/>
<dbReference type="InterPro" id="IPR011333">
    <property type="entry name" value="SKP1/BTB/POZ_sf"/>
</dbReference>
<evidence type="ECO:0000256" key="1">
    <source>
        <dbReference type="SAM" id="MobiDB-lite"/>
    </source>
</evidence>
<dbReference type="SUPFAM" id="SSF54695">
    <property type="entry name" value="POZ domain"/>
    <property type="match status" value="1"/>
</dbReference>
<feature type="compositionally biased region" description="Basic and acidic residues" evidence="1">
    <location>
        <begin position="202"/>
        <end position="211"/>
    </location>
</feature>
<protein>
    <recommendedName>
        <fullName evidence="2">BTB domain-containing protein</fullName>
    </recommendedName>
</protein>
<dbReference type="CDD" id="cd18186">
    <property type="entry name" value="BTB_POZ_ZBTB_KLHL-like"/>
    <property type="match status" value="1"/>
</dbReference>
<dbReference type="Pfam" id="PF00651">
    <property type="entry name" value="BTB"/>
    <property type="match status" value="1"/>
</dbReference>
<name>A0A7S3UTM2_HETAK</name>
<gene>
    <name evidence="3" type="ORF">HAKA00212_LOCUS3496</name>
</gene>
<feature type="domain" description="BTB" evidence="2">
    <location>
        <begin position="80"/>
        <end position="160"/>
    </location>
</feature>
<feature type="region of interest" description="Disordered" evidence="1">
    <location>
        <begin position="202"/>
        <end position="222"/>
    </location>
</feature>
<reference evidence="3" key="1">
    <citation type="submission" date="2021-01" db="EMBL/GenBank/DDBJ databases">
        <authorList>
            <person name="Corre E."/>
            <person name="Pelletier E."/>
            <person name="Niang G."/>
            <person name="Scheremetjew M."/>
            <person name="Finn R."/>
            <person name="Kale V."/>
            <person name="Holt S."/>
            <person name="Cochrane G."/>
            <person name="Meng A."/>
            <person name="Brown T."/>
            <person name="Cohen L."/>
        </authorList>
    </citation>
    <scope>NUCLEOTIDE SEQUENCE</scope>
    <source>
        <strain evidence="3">CCMP3107</strain>
    </source>
</reference>
<dbReference type="Gene3D" id="3.30.710.10">
    <property type="entry name" value="Potassium Channel Kv1.1, Chain A"/>
    <property type="match status" value="1"/>
</dbReference>
<dbReference type="InterPro" id="IPR000210">
    <property type="entry name" value="BTB/POZ_dom"/>
</dbReference>
<evidence type="ECO:0000313" key="3">
    <source>
        <dbReference type="EMBL" id="CAE0624829.1"/>
    </source>
</evidence>
<organism evidence="3">
    <name type="scientific">Heterosigma akashiwo</name>
    <name type="common">Chromophytic alga</name>
    <name type="synonym">Heterosigma carterae</name>
    <dbReference type="NCBI Taxonomy" id="2829"/>
    <lineage>
        <taxon>Eukaryota</taxon>
        <taxon>Sar</taxon>
        <taxon>Stramenopiles</taxon>
        <taxon>Ochrophyta</taxon>
        <taxon>Raphidophyceae</taxon>
        <taxon>Chattonellales</taxon>
        <taxon>Chattonellaceae</taxon>
        <taxon>Heterosigma</taxon>
    </lineage>
</organism>